<dbReference type="Gene3D" id="3.40.50.720">
    <property type="entry name" value="NAD(P)-binding Rossmann-like Domain"/>
    <property type="match status" value="1"/>
</dbReference>
<organism evidence="3 5">
    <name type="scientific">Xanthomonas fragariae</name>
    <dbReference type="NCBI Taxonomy" id="48664"/>
    <lineage>
        <taxon>Bacteria</taxon>
        <taxon>Pseudomonadati</taxon>
        <taxon>Pseudomonadota</taxon>
        <taxon>Gammaproteobacteria</taxon>
        <taxon>Lysobacterales</taxon>
        <taxon>Lysobacteraceae</taxon>
        <taxon>Xanthomonas</taxon>
    </lineage>
</organism>
<protein>
    <submittedName>
        <fullName evidence="3">Nucleoside-diphosphate sugar epimerase</fullName>
    </submittedName>
</protein>
<dbReference type="AlphaFoldDB" id="A0A1Y6GTX4"/>
<dbReference type="PANTHER" id="PTHR15020:SF50">
    <property type="entry name" value="UPF0659 PROTEIN YMR090W"/>
    <property type="match status" value="1"/>
</dbReference>
<evidence type="ECO:0000313" key="4">
    <source>
        <dbReference type="Proteomes" id="UP000195877"/>
    </source>
</evidence>
<dbReference type="InterPro" id="IPR036291">
    <property type="entry name" value="NAD(P)-bd_dom_sf"/>
</dbReference>
<accession>A0A1Y6GTX4</accession>
<evidence type="ECO:0000259" key="1">
    <source>
        <dbReference type="Pfam" id="PF13460"/>
    </source>
</evidence>
<evidence type="ECO:0000313" key="3">
    <source>
        <dbReference type="EMBL" id="SMR01736.1"/>
    </source>
</evidence>
<dbReference type="RefSeq" id="WP_040762762.1">
    <property type="nucleotide sequence ID" value="NZ_CP016830.1"/>
</dbReference>
<dbReference type="eggNOG" id="COG0702">
    <property type="taxonomic scope" value="Bacteria"/>
</dbReference>
<proteinExistence type="predicted"/>
<reference evidence="3 5" key="2">
    <citation type="submission" date="2017-05" db="EMBL/GenBank/DDBJ databases">
        <authorList>
            <person name="Song R."/>
            <person name="Chenine A.L."/>
            <person name="Ruprecht R.M."/>
        </authorList>
    </citation>
    <scope>NUCLEOTIDE SEQUENCE [LARGE SCALE GENOMIC DNA]</scope>
    <source>
        <strain evidence="3">PD5205</strain>
    </source>
</reference>
<keyword evidence="4" id="KW-1185">Reference proteome</keyword>
<dbReference type="EMBL" id="LT853882">
    <property type="protein sequence ID" value="SMR00814.1"/>
    <property type="molecule type" value="Genomic_DNA"/>
</dbReference>
<evidence type="ECO:0000313" key="2">
    <source>
        <dbReference type="EMBL" id="SMR00814.1"/>
    </source>
</evidence>
<dbReference type="Proteomes" id="UP000195877">
    <property type="component" value="Chromosome 1"/>
</dbReference>
<dbReference type="KEGG" id="xfr:BER92_02015"/>
<reference evidence="2 4" key="1">
    <citation type="submission" date="2017-05" db="EMBL/GenBank/DDBJ databases">
        <authorList>
            <person name="Blom J."/>
        </authorList>
    </citation>
    <scope>NUCLEOTIDE SEQUENCE [LARGE SCALE GENOMIC DNA]</scope>
    <source>
        <strain evidence="2">PD885</strain>
    </source>
</reference>
<dbReference type="EMBL" id="LT853885">
    <property type="protein sequence ID" value="SMR01736.1"/>
    <property type="molecule type" value="Genomic_DNA"/>
</dbReference>
<evidence type="ECO:0000313" key="5">
    <source>
        <dbReference type="Proteomes" id="UP000195953"/>
    </source>
</evidence>
<dbReference type="GeneID" id="61895857"/>
<dbReference type="OrthoDB" id="9803892at2"/>
<feature type="domain" description="NAD(P)-binding" evidence="1">
    <location>
        <begin position="8"/>
        <end position="91"/>
    </location>
</feature>
<dbReference type="Proteomes" id="UP000195953">
    <property type="component" value="Chromosome 1"/>
</dbReference>
<dbReference type="InterPro" id="IPR016040">
    <property type="entry name" value="NAD(P)-bd_dom"/>
</dbReference>
<dbReference type="STRING" id="48664.BER92_02015"/>
<dbReference type="SUPFAM" id="SSF51735">
    <property type="entry name" value="NAD(P)-binding Rossmann-fold domains"/>
    <property type="match status" value="1"/>
</dbReference>
<dbReference type="PANTHER" id="PTHR15020">
    <property type="entry name" value="FLAVIN REDUCTASE-RELATED"/>
    <property type="match status" value="1"/>
</dbReference>
<dbReference type="Pfam" id="PF13460">
    <property type="entry name" value="NAD_binding_10"/>
    <property type="match status" value="1"/>
</dbReference>
<gene>
    <name evidence="3" type="ORF">PD5205_00416</name>
    <name evidence="2" type="ORF">PD885_03593</name>
</gene>
<sequence>MTHIVLIGGHGKVARLLASPLVRGGYRATALFRNPDHEEDMIADGATPVVFDIEHTDAISVQCAGHDAVVWSAGADGGVSRTNVAKVIAAAFATPATIGKTVGFVDGQTPIQEALSQLQ</sequence>
<name>A0A1Y6GTX4_9XANT</name>